<name>A0A975BMD0_9BACT</name>
<organism evidence="1 2">
    <name type="scientific">Desulfonema magnum</name>
    <dbReference type="NCBI Taxonomy" id="45655"/>
    <lineage>
        <taxon>Bacteria</taxon>
        <taxon>Pseudomonadati</taxon>
        <taxon>Thermodesulfobacteriota</taxon>
        <taxon>Desulfobacteria</taxon>
        <taxon>Desulfobacterales</taxon>
        <taxon>Desulfococcaceae</taxon>
        <taxon>Desulfonema</taxon>
    </lineage>
</organism>
<reference evidence="1" key="1">
    <citation type="journal article" date="2021" name="Microb. Physiol.">
        <title>Proteogenomic Insights into the Physiology of Marine, Sulfate-Reducing, Filamentous Desulfonema limicola and Desulfonema magnum.</title>
        <authorList>
            <person name="Schnaars V."/>
            <person name="Wohlbrand L."/>
            <person name="Scheve S."/>
            <person name="Hinrichs C."/>
            <person name="Reinhardt R."/>
            <person name="Rabus R."/>
        </authorList>
    </citation>
    <scope>NUCLEOTIDE SEQUENCE</scope>
    <source>
        <strain evidence="1">4be13</strain>
    </source>
</reference>
<dbReference type="AlphaFoldDB" id="A0A975BMD0"/>
<sequence length="52" mass="6242">MFPIRKALSRQAARNPVPREADLKSHIRFILFIRCHIHGRSLPKIRYNQKNF</sequence>
<evidence type="ECO:0000313" key="2">
    <source>
        <dbReference type="Proteomes" id="UP000663722"/>
    </source>
</evidence>
<protein>
    <submittedName>
        <fullName evidence="1">Uncharacterized protein</fullName>
    </submittedName>
</protein>
<keyword evidence="2" id="KW-1185">Reference proteome</keyword>
<dbReference type="Proteomes" id="UP000663722">
    <property type="component" value="Chromosome"/>
</dbReference>
<proteinExistence type="predicted"/>
<dbReference type="KEGG" id="dmm:dnm_042110"/>
<evidence type="ECO:0000313" key="1">
    <source>
        <dbReference type="EMBL" id="QTA88171.1"/>
    </source>
</evidence>
<dbReference type="EMBL" id="CP061800">
    <property type="protein sequence ID" value="QTA88171.1"/>
    <property type="molecule type" value="Genomic_DNA"/>
</dbReference>
<accession>A0A975BMD0</accession>
<gene>
    <name evidence="1" type="ORF">dnm_042110</name>
</gene>